<dbReference type="Gene3D" id="2.70.50.70">
    <property type="match status" value="1"/>
</dbReference>
<keyword evidence="6 7" id="KW-1015">Disulfide bond</keyword>
<keyword evidence="5" id="KW-0503">Monooxygenase</keyword>
<dbReference type="InterPro" id="IPR035971">
    <property type="entry name" value="CBD_sf"/>
</dbReference>
<dbReference type="EC" id="1.14.99.56" evidence="7"/>
<comment type="function">
    <text evidence="7">Lytic polysaccharide monooxygenase (LMPO) that depolymerizes crystalline and amorphous polysaccharides via the oxidation of scissile alpha- or beta-(1-4)-glycosidic bonds, yielding C1 and/or C4 oxidation products. Catalysis by LPMOs requires the reduction of the active-site copper from Cu(II) to Cu(I) by a reducing agent and H(2)O(2) or O(2) as a cosubstrate.</text>
</comment>
<keyword evidence="2 8" id="KW-0732">Signal</keyword>
<evidence type="ECO:0000259" key="9">
    <source>
        <dbReference type="PROSITE" id="PS51164"/>
    </source>
</evidence>
<evidence type="ECO:0000313" key="11">
    <source>
        <dbReference type="Proteomes" id="UP000541558"/>
    </source>
</evidence>
<dbReference type="AlphaFoldDB" id="A0A8H5FDR5"/>
<dbReference type="CDD" id="cd21175">
    <property type="entry name" value="LPMO_AA9"/>
    <property type="match status" value="1"/>
</dbReference>
<evidence type="ECO:0000256" key="4">
    <source>
        <dbReference type="ARBA" id="ARBA00023008"/>
    </source>
</evidence>
<keyword evidence="4" id="KW-0186">Copper</keyword>
<dbReference type="GO" id="GO:0005576">
    <property type="term" value="C:extracellular region"/>
    <property type="evidence" value="ECO:0007669"/>
    <property type="project" value="UniProtKB-SubCell"/>
</dbReference>
<dbReference type="EMBL" id="JAACJK010000110">
    <property type="protein sequence ID" value="KAF5332743.1"/>
    <property type="molecule type" value="Genomic_DNA"/>
</dbReference>
<keyword evidence="7" id="KW-0624">Polysaccharide degradation</keyword>
<organism evidence="10 11">
    <name type="scientific">Ephemerocybe angulata</name>
    <dbReference type="NCBI Taxonomy" id="980116"/>
    <lineage>
        <taxon>Eukaryota</taxon>
        <taxon>Fungi</taxon>
        <taxon>Dikarya</taxon>
        <taxon>Basidiomycota</taxon>
        <taxon>Agaricomycotina</taxon>
        <taxon>Agaricomycetes</taxon>
        <taxon>Agaricomycetidae</taxon>
        <taxon>Agaricales</taxon>
        <taxon>Agaricineae</taxon>
        <taxon>Psathyrellaceae</taxon>
        <taxon>Ephemerocybe</taxon>
    </lineage>
</organism>
<keyword evidence="11" id="KW-1185">Reference proteome</keyword>
<dbReference type="SUPFAM" id="SSF57180">
    <property type="entry name" value="Cellulose-binding domain"/>
    <property type="match status" value="1"/>
</dbReference>
<comment type="caution">
    <text evidence="10">The sequence shown here is derived from an EMBL/GenBank/DDBJ whole genome shotgun (WGS) entry which is preliminary data.</text>
</comment>
<reference evidence="10 11" key="1">
    <citation type="journal article" date="2020" name="ISME J.">
        <title>Uncovering the hidden diversity of litter-decomposition mechanisms in mushroom-forming fungi.</title>
        <authorList>
            <person name="Floudas D."/>
            <person name="Bentzer J."/>
            <person name="Ahren D."/>
            <person name="Johansson T."/>
            <person name="Persson P."/>
            <person name="Tunlid A."/>
        </authorList>
    </citation>
    <scope>NUCLEOTIDE SEQUENCE [LARGE SCALE GENOMIC DNA]</scope>
    <source>
        <strain evidence="10 11">CBS 175.51</strain>
    </source>
</reference>
<dbReference type="SMART" id="SM00236">
    <property type="entry name" value="fCBD"/>
    <property type="match status" value="1"/>
</dbReference>
<dbReference type="PANTHER" id="PTHR33353:SF19">
    <property type="entry name" value="GLYCOSYLHYDROLASE FAMILY 61-8 PROTEIN"/>
    <property type="match status" value="1"/>
</dbReference>
<accession>A0A8H5FDR5</accession>
<dbReference type="PANTHER" id="PTHR33353">
    <property type="entry name" value="PUTATIVE (AFU_ORTHOLOGUE AFUA_1G12560)-RELATED"/>
    <property type="match status" value="1"/>
</dbReference>
<dbReference type="GO" id="GO:0008810">
    <property type="term" value="F:cellulase activity"/>
    <property type="evidence" value="ECO:0007669"/>
    <property type="project" value="UniProtKB-UniRule"/>
</dbReference>
<feature type="chain" id="PRO_5034570071" description="AA9 family lytic polysaccharide monooxygenase" evidence="8">
    <location>
        <begin position="20"/>
        <end position="327"/>
    </location>
</feature>
<dbReference type="GO" id="GO:0046872">
    <property type="term" value="F:metal ion binding"/>
    <property type="evidence" value="ECO:0007669"/>
    <property type="project" value="UniProtKB-KW"/>
</dbReference>
<comment type="domain">
    <text evidence="7">Has a modular structure: an endo-beta-1,4-glucanase catalytic module at the N-terminus, a linker rich in serines and threonines, and a C-terminal carbohydrate-binding module (CBM).</text>
</comment>
<keyword evidence="7" id="KW-0119">Carbohydrate metabolism</keyword>
<name>A0A8H5FDR5_9AGAR</name>
<evidence type="ECO:0000256" key="7">
    <source>
        <dbReference type="RuleBase" id="RU368122"/>
    </source>
</evidence>
<evidence type="ECO:0000313" key="10">
    <source>
        <dbReference type="EMBL" id="KAF5332743.1"/>
    </source>
</evidence>
<dbReference type="Pfam" id="PF03443">
    <property type="entry name" value="AA9"/>
    <property type="match status" value="1"/>
</dbReference>
<evidence type="ECO:0000256" key="1">
    <source>
        <dbReference type="ARBA" id="ARBA00022723"/>
    </source>
</evidence>
<dbReference type="Proteomes" id="UP000541558">
    <property type="component" value="Unassembled WGS sequence"/>
</dbReference>
<comment type="catalytic activity">
    <reaction evidence="7">
        <text>[(1-&gt;4)-beta-D-glucosyl]n+m + reduced acceptor + O2 = 4-dehydro-beta-D-glucosyl-[(1-&gt;4)-beta-D-glucosyl]n-1 + [(1-&gt;4)-beta-D-glucosyl]m + acceptor + H2O.</text>
        <dbReference type="EC" id="1.14.99.56"/>
    </reaction>
</comment>
<proteinExistence type="predicted"/>
<keyword evidence="7" id="KW-0964">Secreted</keyword>
<evidence type="ECO:0000256" key="3">
    <source>
        <dbReference type="ARBA" id="ARBA00023002"/>
    </source>
</evidence>
<keyword evidence="1" id="KW-0479">Metal-binding</keyword>
<dbReference type="InterPro" id="IPR049892">
    <property type="entry name" value="AA9"/>
</dbReference>
<keyword evidence="7" id="KW-0136">Cellulose degradation</keyword>
<dbReference type="Pfam" id="PF00734">
    <property type="entry name" value="CBM_1"/>
    <property type="match status" value="1"/>
</dbReference>
<evidence type="ECO:0000256" key="5">
    <source>
        <dbReference type="ARBA" id="ARBA00023033"/>
    </source>
</evidence>
<evidence type="ECO:0000256" key="6">
    <source>
        <dbReference type="ARBA" id="ARBA00023157"/>
    </source>
</evidence>
<feature type="signal peptide" evidence="8">
    <location>
        <begin position="1"/>
        <end position="19"/>
    </location>
</feature>
<dbReference type="GO" id="GO:0004497">
    <property type="term" value="F:monooxygenase activity"/>
    <property type="evidence" value="ECO:0007669"/>
    <property type="project" value="UniProtKB-KW"/>
</dbReference>
<comment type="subcellular location">
    <subcellularLocation>
        <location evidence="7">Secreted</location>
    </subcellularLocation>
</comment>
<dbReference type="GO" id="GO:0030248">
    <property type="term" value="F:cellulose binding"/>
    <property type="evidence" value="ECO:0007669"/>
    <property type="project" value="UniProtKB-UniRule"/>
</dbReference>
<dbReference type="InterPro" id="IPR000254">
    <property type="entry name" value="CBD"/>
</dbReference>
<evidence type="ECO:0000256" key="2">
    <source>
        <dbReference type="ARBA" id="ARBA00022729"/>
    </source>
</evidence>
<sequence length="327" mass="33674">MLAASLIAVASLLVGQAAAHGGVTSYIIDGTTYPGWQAFNTPTGQKSIGRPYSSYNPILTTSDATFACNNNGQASSGQLNAPVKPGSTITAKWGQWTHAEGPVIVYMAKCPGACSSANSGQLDWFKISELGLISGTLAKGSWGNGQIMAKLAYDVKIPNLPDGEYMIRHELLALHQANTPQFYPECAQLTLTGGSGSLPGAGYTVKFPGGYTMSDPGVLVDIYSASAPSITTYKVPGPAVWNGAAAAPQPTSQTQPATTVTTSTTVVAPQPTVPAGPTVPPYGQCGGIGYTGATQCASGTCTKVNDYYSLDQTCSAYGGRKPKSQAL</sequence>
<protein>
    <recommendedName>
        <fullName evidence="7">AA9 family lytic polysaccharide monooxygenase</fullName>
        <ecNumber evidence="7">1.14.99.56</ecNumber>
    </recommendedName>
    <alternativeName>
        <fullName evidence="7">Endo-beta-1,4-glucanase</fullName>
    </alternativeName>
    <alternativeName>
        <fullName evidence="7">Glycosyl hydrolase 61 family protein</fullName>
    </alternativeName>
</protein>
<dbReference type="PROSITE" id="PS51164">
    <property type="entry name" value="CBM1_2"/>
    <property type="match status" value="1"/>
</dbReference>
<evidence type="ECO:0000256" key="8">
    <source>
        <dbReference type="SAM" id="SignalP"/>
    </source>
</evidence>
<gene>
    <name evidence="10" type="ORF">D9611_005422</name>
</gene>
<keyword evidence="3" id="KW-0560">Oxidoreductase</keyword>
<dbReference type="OrthoDB" id="4849160at2759"/>
<dbReference type="InterPro" id="IPR005103">
    <property type="entry name" value="AA9_LPMO"/>
</dbReference>
<dbReference type="GO" id="GO:0030245">
    <property type="term" value="P:cellulose catabolic process"/>
    <property type="evidence" value="ECO:0007669"/>
    <property type="project" value="UniProtKB-UniRule"/>
</dbReference>
<feature type="domain" description="CBM1" evidence="9">
    <location>
        <begin position="277"/>
        <end position="312"/>
    </location>
</feature>